<evidence type="ECO:0000313" key="11">
    <source>
        <dbReference type="Proteomes" id="UP000246569"/>
    </source>
</evidence>
<evidence type="ECO:0000256" key="7">
    <source>
        <dbReference type="ARBA" id="ARBA00023136"/>
    </source>
</evidence>
<keyword evidence="11" id="KW-1185">Reference proteome</keyword>
<dbReference type="InterPro" id="IPR000131">
    <property type="entry name" value="ATP_synth_F1_gsu"/>
</dbReference>
<proteinExistence type="inferred from homology"/>
<comment type="subcellular location">
    <subcellularLocation>
        <location evidence="2">Membrane</location>
        <topology evidence="2">Peripheral membrane protein</topology>
    </subcellularLocation>
</comment>
<dbReference type="InterPro" id="IPR035968">
    <property type="entry name" value="ATP_synth_F1_ATPase_gsu"/>
</dbReference>
<evidence type="ECO:0000313" key="10">
    <source>
        <dbReference type="EMBL" id="PWV63406.1"/>
    </source>
</evidence>
<evidence type="ECO:0000256" key="8">
    <source>
        <dbReference type="ARBA" id="ARBA00023196"/>
    </source>
</evidence>
<keyword evidence="9" id="KW-0066">ATP synthesis</keyword>
<keyword evidence="6" id="KW-0406">Ion transport</keyword>
<reference evidence="10 11" key="1">
    <citation type="submission" date="2018-05" db="EMBL/GenBank/DDBJ databases">
        <title>Genomic Encyclopedia of Type Strains, Phase IV (KMG-IV): sequencing the most valuable type-strain genomes for metagenomic binning, comparative biology and taxonomic classification.</title>
        <authorList>
            <person name="Goeker M."/>
        </authorList>
    </citation>
    <scope>NUCLEOTIDE SEQUENCE [LARGE SCALE GENOMIC DNA]</scope>
    <source>
        <strain evidence="10 11">DSM 23606</strain>
    </source>
</reference>
<dbReference type="Proteomes" id="UP000246569">
    <property type="component" value="Unassembled WGS sequence"/>
</dbReference>
<evidence type="ECO:0000256" key="2">
    <source>
        <dbReference type="ARBA" id="ARBA00004170"/>
    </source>
</evidence>
<dbReference type="PANTHER" id="PTHR11693">
    <property type="entry name" value="ATP SYNTHASE GAMMA CHAIN"/>
    <property type="match status" value="1"/>
</dbReference>
<comment type="caution">
    <text evidence="10">The sequence shown here is derived from an EMBL/GenBank/DDBJ whole genome shotgun (WGS) entry which is preliminary data.</text>
</comment>
<comment type="similarity">
    <text evidence="3">Belongs to the ATPase gamma chain family.</text>
</comment>
<dbReference type="SUPFAM" id="SSF52943">
    <property type="entry name" value="ATP synthase (F1-ATPase), gamma subunit"/>
    <property type="match status" value="1"/>
</dbReference>
<dbReference type="RefSeq" id="WP_110017904.1">
    <property type="nucleotide sequence ID" value="NZ_QGTJ01000003.1"/>
</dbReference>
<dbReference type="PANTHER" id="PTHR11693:SF22">
    <property type="entry name" value="ATP SYNTHASE SUBUNIT GAMMA, MITOCHONDRIAL"/>
    <property type="match status" value="1"/>
</dbReference>
<dbReference type="GO" id="GO:0046933">
    <property type="term" value="F:proton-transporting ATP synthase activity, rotational mechanism"/>
    <property type="evidence" value="ECO:0007669"/>
    <property type="project" value="InterPro"/>
</dbReference>
<evidence type="ECO:0000256" key="4">
    <source>
        <dbReference type="ARBA" id="ARBA00022448"/>
    </source>
</evidence>
<name>A0A317MWZ0_9GAMM</name>
<comment type="function">
    <text evidence="1">Produces ATP from ADP in the presence of a proton gradient across the membrane. The gamma chain is believed to be important in regulating ATPase activity and the flow of protons through the CF(0) complex.</text>
</comment>
<dbReference type="Gene3D" id="3.40.1380.10">
    <property type="match status" value="1"/>
</dbReference>
<keyword evidence="8" id="KW-0139">CF(1)</keyword>
<protein>
    <submittedName>
        <fullName evidence="10">F-type H+-transporting ATPase subunit gamma</fullName>
    </submittedName>
</protein>
<evidence type="ECO:0000256" key="3">
    <source>
        <dbReference type="ARBA" id="ARBA00007681"/>
    </source>
</evidence>
<evidence type="ECO:0000256" key="1">
    <source>
        <dbReference type="ARBA" id="ARBA00003456"/>
    </source>
</evidence>
<evidence type="ECO:0000256" key="5">
    <source>
        <dbReference type="ARBA" id="ARBA00022781"/>
    </source>
</evidence>
<sequence length="284" mass="30230">MPTLEALQRRQHTLGELAGIVRTMKTLSAVSIRQCERAASALADYDADVASGLAAVLAELPTPAAEAAADPRRAALVLLGSDHGLCGHFNEGLLEAVRAAGCRPSRLLAVGERLADLCADAGLHPLERLPAPVAASGLTTTVAAVLGVLAGWREQQAGVQVQLWHPRIQLGDPHQPQALTLLPPALTELRARPWPHAARTPGFGQPAATLLEALLEEHLFVRLYRALAEALASEHQSRLLTMEAAEHHITERLAGLDGEVRQARQEAITGELLDLVAGFEAMAR</sequence>
<dbReference type="Pfam" id="PF00231">
    <property type="entry name" value="ATP-synt"/>
    <property type="match status" value="1"/>
</dbReference>
<organism evidence="10 11">
    <name type="scientific">Plasticicumulans acidivorans</name>
    <dbReference type="NCBI Taxonomy" id="886464"/>
    <lineage>
        <taxon>Bacteria</taxon>
        <taxon>Pseudomonadati</taxon>
        <taxon>Pseudomonadota</taxon>
        <taxon>Gammaproteobacteria</taxon>
        <taxon>Candidatus Competibacteraceae</taxon>
        <taxon>Plasticicumulans</taxon>
    </lineage>
</organism>
<keyword evidence="5" id="KW-0375">Hydrogen ion transport</keyword>
<dbReference type="OrthoDB" id="9812769at2"/>
<keyword evidence="4" id="KW-0813">Transport</keyword>
<evidence type="ECO:0000256" key="6">
    <source>
        <dbReference type="ARBA" id="ARBA00023065"/>
    </source>
</evidence>
<dbReference type="EMBL" id="QGTJ01000003">
    <property type="protein sequence ID" value="PWV63406.1"/>
    <property type="molecule type" value="Genomic_DNA"/>
</dbReference>
<dbReference type="Gene3D" id="1.10.287.80">
    <property type="entry name" value="ATP synthase, gamma subunit, helix hairpin domain"/>
    <property type="match status" value="1"/>
</dbReference>
<dbReference type="GO" id="GO:0045259">
    <property type="term" value="C:proton-transporting ATP synthase complex"/>
    <property type="evidence" value="ECO:0007669"/>
    <property type="project" value="UniProtKB-KW"/>
</dbReference>
<accession>A0A317MWZ0</accession>
<evidence type="ECO:0000256" key="9">
    <source>
        <dbReference type="ARBA" id="ARBA00023310"/>
    </source>
</evidence>
<keyword evidence="7" id="KW-0472">Membrane</keyword>
<gene>
    <name evidence="10" type="ORF">C7443_103333</name>
</gene>
<dbReference type="AlphaFoldDB" id="A0A317MWZ0"/>